<reference evidence="2 3" key="1">
    <citation type="submission" date="2019-05" db="EMBL/GenBank/DDBJ databases">
        <title>Mycolicibacterium sphagni ENV482 genome assembly.</title>
        <authorList>
            <person name="Chen W."/>
            <person name="Faulkner N.W."/>
            <person name="Hyman M.R."/>
        </authorList>
    </citation>
    <scope>NUCLEOTIDE SEQUENCE [LARGE SCALE GENOMIC DNA]</scope>
    <source>
        <strain evidence="2 3">ENV482</strain>
    </source>
</reference>
<evidence type="ECO:0000313" key="3">
    <source>
        <dbReference type="Proteomes" id="UP000708347"/>
    </source>
</evidence>
<comment type="caution">
    <text evidence="2">The sequence shown here is derived from an EMBL/GenBank/DDBJ whole genome shotgun (WGS) entry which is preliminary data.</text>
</comment>
<name>A0ABX2K281_9MYCO</name>
<evidence type="ECO:0000313" key="2">
    <source>
        <dbReference type="EMBL" id="NTY60345.1"/>
    </source>
</evidence>
<organism evidence="2 3">
    <name type="scientific">Mycolicibacterium sphagni</name>
    <dbReference type="NCBI Taxonomy" id="1786"/>
    <lineage>
        <taxon>Bacteria</taxon>
        <taxon>Bacillati</taxon>
        <taxon>Actinomycetota</taxon>
        <taxon>Actinomycetes</taxon>
        <taxon>Mycobacteriales</taxon>
        <taxon>Mycobacteriaceae</taxon>
        <taxon>Mycolicibacterium</taxon>
    </lineage>
</organism>
<evidence type="ECO:0008006" key="4">
    <source>
        <dbReference type="Google" id="ProtNLM"/>
    </source>
</evidence>
<dbReference type="EMBL" id="VBSB01000008">
    <property type="protein sequence ID" value="NTY60345.1"/>
    <property type="molecule type" value="Genomic_DNA"/>
</dbReference>
<feature type="region of interest" description="Disordered" evidence="1">
    <location>
        <begin position="1"/>
        <end position="29"/>
    </location>
</feature>
<accession>A0ABX2K281</accession>
<sequence length="101" mass="11162">MKETVQQKKSDPKAGDLTEELRASAESGQRAAGAALRKFRDAVDETVPELVQPLRNKVVDAALELADDLIQAQYKFHRSLLKTADHALSKADSDRETITSR</sequence>
<evidence type="ECO:0000256" key="1">
    <source>
        <dbReference type="SAM" id="MobiDB-lite"/>
    </source>
</evidence>
<feature type="compositionally biased region" description="Basic and acidic residues" evidence="1">
    <location>
        <begin position="1"/>
        <end position="23"/>
    </location>
</feature>
<keyword evidence="3" id="KW-1185">Reference proteome</keyword>
<protein>
    <recommendedName>
        <fullName evidence="4">ESX-1 secretion-associated protein</fullName>
    </recommendedName>
</protein>
<gene>
    <name evidence="2" type="ORF">FEG63_12395</name>
</gene>
<proteinExistence type="predicted"/>
<dbReference type="Proteomes" id="UP000708347">
    <property type="component" value="Unassembled WGS sequence"/>
</dbReference>